<proteinExistence type="predicted"/>
<dbReference type="EMBL" id="MN741018">
    <property type="protein sequence ID" value="QHU22804.1"/>
    <property type="molecule type" value="Genomic_DNA"/>
</dbReference>
<accession>A0A6C0L256</accession>
<organism evidence="1">
    <name type="scientific">viral metagenome</name>
    <dbReference type="NCBI Taxonomy" id="1070528"/>
    <lineage>
        <taxon>unclassified sequences</taxon>
        <taxon>metagenomes</taxon>
        <taxon>organismal metagenomes</taxon>
    </lineage>
</organism>
<evidence type="ECO:0008006" key="2">
    <source>
        <dbReference type="Google" id="ProtNLM"/>
    </source>
</evidence>
<reference evidence="1" key="1">
    <citation type="journal article" date="2020" name="Nature">
        <title>Giant virus diversity and host interactions through global metagenomics.</title>
        <authorList>
            <person name="Schulz F."/>
            <person name="Roux S."/>
            <person name="Paez-Espino D."/>
            <person name="Jungbluth S."/>
            <person name="Walsh D.A."/>
            <person name="Denef V.J."/>
            <person name="McMahon K.D."/>
            <person name="Konstantinidis K.T."/>
            <person name="Eloe-Fadrosh E.A."/>
            <person name="Kyrpides N.C."/>
            <person name="Woyke T."/>
        </authorList>
    </citation>
    <scope>NUCLEOTIDE SEQUENCE</scope>
    <source>
        <strain evidence="1">GVMAG-S-ERX555907-63</strain>
    </source>
</reference>
<name>A0A6C0L256_9ZZZZ</name>
<protein>
    <recommendedName>
        <fullName evidence="2">Nucleotide-diphospho-sugar transferase domain-containing protein</fullName>
    </recommendedName>
</protein>
<dbReference type="AlphaFoldDB" id="A0A6C0L256"/>
<sequence>MKVCFITSIIAENKEFGDRIKNFTKNPNHDYFLFTNLNEKEYMNSYDSWTPITIKSEVLEGLKSNVYKSRYVKFLGWKYIKKYLKKDYDMIVYCDAVLYPKSSFNWEKLYEQVKQYGIVQRIHPKNKKGHDAYLECDAVIKAHKDSESNMENLKNFLMKNSMPKGCLLTENKAFAYDPKNTKIIETFEIFWEIYTKGLTHRDQSLWSYVLWKTNIQPYINKDTNLTHPVWNKNFPFKLTGSNNGFKCHKYV</sequence>
<evidence type="ECO:0000313" key="1">
    <source>
        <dbReference type="EMBL" id="QHU22804.1"/>
    </source>
</evidence>